<keyword evidence="9" id="KW-1185">Reference proteome</keyword>
<dbReference type="SUPFAM" id="SSF52025">
    <property type="entry name" value="PA domain"/>
    <property type="match status" value="1"/>
</dbReference>
<accession>A0ABW3XW83</accession>
<dbReference type="SUPFAM" id="SSF52743">
    <property type="entry name" value="Subtilisin-like"/>
    <property type="match status" value="1"/>
</dbReference>
<reference evidence="9" key="1">
    <citation type="journal article" date="2019" name="Int. J. Syst. Evol. Microbiol.">
        <title>The Global Catalogue of Microorganisms (GCM) 10K type strain sequencing project: providing services to taxonomists for standard genome sequencing and annotation.</title>
        <authorList>
            <consortium name="The Broad Institute Genomics Platform"/>
            <consortium name="The Broad Institute Genome Sequencing Center for Infectious Disease"/>
            <person name="Wu L."/>
            <person name="Ma J."/>
        </authorList>
    </citation>
    <scope>NUCLEOTIDE SEQUENCE [LARGE SCALE GENOMIC DNA]</scope>
    <source>
        <strain evidence="9">CGMCC 4.7020</strain>
    </source>
</reference>
<evidence type="ECO:0000256" key="1">
    <source>
        <dbReference type="ARBA" id="ARBA00011073"/>
    </source>
</evidence>
<dbReference type="Gene3D" id="3.50.30.30">
    <property type="match status" value="1"/>
</dbReference>
<proteinExistence type="inferred from homology"/>
<dbReference type="InterPro" id="IPR036852">
    <property type="entry name" value="Peptidase_S8/S53_dom_sf"/>
</dbReference>
<dbReference type="InterPro" id="IPR017296">
    <property type="entry name" value="Peptidase_S8A_SAM-P45"/>
</dbReference>
<dbReference type="PANTHER" id="PTHR43399">
    <property type="entry name" value="SUBTILISIN-RELATED"/>
    <property type="match status" value="1"/>
</dbReference>
<dbReference type="InterPro" id="IPR000209">
    <property type="entry name" value="Peptidase_S8/S53_dom"/>
</dbReference>
<dbReference type="InterPro" id="IPR023827">
    <property type="entry name" value="Peptidase_S8_Asp-AS"/>
</dbReference>
<dbReference type="PIRSF" id="PIRSF037852">
    <property type="entry name" value="Subtilisin_rel_SAV5721"/>
    <property type="match status" value="1"/>
</dbReference>
<feature type="active site" description="Charge relay system" evidence="5">
    <location>
        <position position="240"/>
    </location>
</feature>
<dbReference type="PANTHER" id="PTHR43399:SF4">
    <property type="entry name" value="CELL WALL-ASSOCIATED PROTEASE"/>
    <property type="match status" value="1"/>
</dbReference>
<dbReference type="PROSITE" id="PS51892">
    <property type="entry name" value="SUBTILASE"/>
    <property type="match status" value="1"/>
</dbReference>
<dbReference type="Proteomes" id="UP001597058">
    <property type="component" value="Unassembled WGS sequence"/>
</dbReference>
<dbReference type="PROSITE" id="PS00138">
    <property type="entry name" value="SUBTILASE_SER"/>
    <property type="match status" value="1"/>
</dbReference>
<feature type="domain" description="Peptidase S8/S53" evidence="7">
    <location>
        <begin position="198"/>
        <end position="466"/>
    </location>
</feature>
<evidence type="ECO:0000259" key="7">
    <source>
        <dbReference type="Pfam" id="PF00082"/>
    </source>
</evidence>
<evidence type="ECO:0000256" key="6">
    <source>
        <dbReference type="RuleBase" id="RU003355"/>
    </source>
</evidence>
<comment type="similarity">
    <text evidence="1 5 6">Belongs to the peptidase S8 family.</text>
</comment>
<dbReference type="RefSeq" id="WP_381331294.1">
    <property type="nucleotide sequence ID" value="NZ_JBHTMM010000209.1"/>
</dbReference>
<evidence type="ECO:0000256" key="4">
    <source>
        <dbReference type="ARBA" id="ARBA00022825"/>
    </source>
</evidence>
<keyword evidence="4 5" id="KW-0720">Serine protease</keyword>
<comment type="caution">
    <text evidence="8">The sequence shown here is derived from an EMBL/GenBank/DDBJ whole genome shotgun (WGS) entry which is preliminary data.</text>
</comment>
<keyword evidence="2 5" id="KW-0645">Protease</keyword>
<feature type="active site" description="Charge relay system" evidence="5">
    <location>
        <position position="419"/>
    </location>
</feature>
<evidence type="ECO:0000313" key="8">
    <source>
        <dbReference type="EMBL" id="MFD1313524.1"/>
    </source>
</evidence>
<dbReference type="InterPro" id="IPR015500">
    <property type="entry name" value="Peptidase_S8_subtilisin-rel"/>
</dbReference>
<gene>
    <name evidence="8" type="ORF">ACFQ5X_48500</name>
</gene>
<dbReference type="PROSITE" id="PS00136">
    <property type="entry name" value="SUBTILASE_ASP"/>
    <property type="match status" value="1"/>
</dbReference>
<feature type="active site" description="Charge relay system" evidence="5">
    <location>
        <position position="207"/>
    </location>
</feature>
<evidence type="ECO:0000256" key="5">
    <source>
        <dbReference type="PROSITE-ProRule" id="PRU01240"/>
    </source>
</evidence>
<dbReference type="PRINTS" id="PR00723">
    <property type="entry name" value="SUBTILISIN"/>
</dbReference>
<dbReference type="InterPro" id="IPR051048">
    <property type="entry name" value="Peptidase_S8/S53_subtilisin"/>
</dbReference>
<dbReference type="PROSITE" id="PS00137">
    <property type="entry name" value="SUBTILASE_HIS"/>
    <property type="match status" value="1"/>
</dbReference>
<dbReference type="InterPro" id="IPR022398">
    <property type="entry name" value="Peptidase_S8_His-AS"/>
</dbReference>
<evidence type="ECO:0000256" key="2">
    <source>
        <dbReference type="ARBA" id="ARBA00022670"/>
    </source>
</evidence>
<dbReference type="InterPro" id="IPR023828">
    <property type="entry name" value="Peptidase_S8_Ser-AS"/>
</dbReference>
<dbReference type="Pfam" id="PF00082">
    <property type="entry name" value="Peptidase_S8"/>
    <property type="match status" value="1"/>
</dbReference>
<evidence type="ECO:0000256" key="3">
    <source>
        <dbReference type="ARBA" id="ARBA00022801"/>
    </source>
</evidence>
<dbReference type="InterPro" id="IPR046450">
    <property type="entry name" value="PA_dom_sf"/>
</dbReference>
<protein>
    <submittedName>
        <fullName evidence="8">S8 family serine peptidase</fullName>
    </submittedName>
</protein>
<dbReference type="EMBL" id="JBHTMM010000209">
    <property type="protein sequence ID" value="MFD1313524.1"/>
    <property type="molecule type" value="Genomic_DNA"/>
</dbReference>
<name>A0ABW3XW83_9ACTN</name>
<sequence>MTDTAGGRPDALRTVTLITGDTVTVTADGAKATHVEGPQGQGVDVDINKVGKDTYVYPDSALPFVSAGLLDKSLFNVTRLLADGYDDAHTNSLPLLVSYTDNSSARAQALPTGATKLRTLSSIRGAALTEKRDKANDFWSGLTGASTAQGATRAAGGSQPSFTHGIAKVWLDGKVEATLADTTTQIGAPEVWAAGNTGKGVDVAVLDTGVDSGHPDLKDRIAGAASFVPDEDVFDDYSGHGTHVASTVAGTGAASGGKEKGVAPGATLHIGKVLGTTCDVLGCGAHGKESWILAGMEWAARDQHAKIINMSLGGAPSSGDDPMSQAVNRLSAETGALFVVAAGNSGAPSTVGSPGAADSALTVGAVDTSDQLAGFSSQGPRTGDYGLKPELTAPGVDVLAARSHLAEGDGSYQTMSGTSMAAPHVAGAAALLAAAHPDWTGQQLKDALISSTKATPQYTPYEAGAGRLDAAAAVRDTVFATGSAYAGYRLWPHLPGEKSDKAVTYTNTADSPVTLHLEINVPDAPPGLFALSSTQVIVPAHGTSKVTLTADLDHAPLDSHFGGMINALDTNGKIVAHTLIGVGKEAERYGLSVTAKDRSGKPLSGQLTVAGKNSIHQYQLDESGTVAERLPVGTYAVWLNADVQGTHGPHSLGKALLSAPEITLDRDRKVTLDATAARQVKAVVPKATTDSEIRLDIYRAFDSDHYTAGTLDPSTPGYDSMWVLPTGKKVTKGEFTFGVRWRKEEPALTVSSDSDNRSFDDLRVQRAAVPLPDGRMTLDTIFAGQGATADYDGHAQGKIAVVRRNDAVTVEDQAAAAAHAGARLLLLVNDGMGRLQPWATAVQSFTSPPPVTVATLTQDEGEELITRIRHGRTSLTLGSSRATDYLYDLVRHYDGAIPADPTYRPEKIDLARVDVSFRNYRPDRASDYRSDIWQGISINASFLHEAPAQGERVDWVSADSDVQWLDHAQIPGEVQEWSPTVHYKSGSTNDLHWFGPIQRPRLDNETGKQQRTDDEIYANIPGWGDSGTGHVGATLGNPGVNNTVTLYQGDTLLGQFYSDWIDVTGLDPKHLPYRLVSENSRGFWANPYSTSTQTEWGFTSGADEPGKATVLPLIQLDYKIDTDMAGKAPRDAKLVVTPSHIPGGPSSKVIGAVTLDVSYDDGTTWHKATLTHRGDGWETKLHAPARTAYATLRASAHDSQGNSVTQSITRAFGLK</sequence>
<keyword evidence="3 5" id="KW-0378">Hydrolase</keyword>
<evidence type="ECO:0000313" key="9">
    <source>
        <dbReference type="Proteomes" id="UP001597058"/>
    </source>
</evidence>
<dbReference type="Gene3D" id="3.40.50.200">
    <property type="entry name" value="Peptidase S8/S53 domain"/>
    <property type="match status" value="1"/>
</dbReference>
<organism evidence="8 9">
    <name type="scientific">Streptomyces kaempferi</name>
    <dbReference type="NCBI Taxonomy" id="333725"/>
    <lineage>
        <taxon>Bacteria</taxon>
        <taxon>Bacillati</taxon>
        <taxon>Actinomycetota</taxon>
        <taxon>Actinomycetes</taxon>
        <taxon>Kitasatosporales</taxon>
        <taxon>Streptomycetaceae</taxon>
        <taxon>Streptomyces</taxon>
    </lineage>
</organism>